<dbReference type="OMA" id="SSRCHYI"/>
<dbReference type="EMBL" id="JABSTR010000006">
    <property type="protein sequence ID" value="KAH9372946.1"/>
    <property type="molecule type" value="Genomic_DNA"/>
</dbReference>
<protein>
    <recommendedName>
        <fullName evidence="4">Endonuclease/exonuclease/phosphatase domain-containing protein</fullName>
    </recommendedName>
</protein>
<evidence type="ECO:0008006" key="4">
    <source>
        <dbReference type="Google" id="ProtNLM"/>
    </source>
</evidence>
<feature type="compositionally biased region" description="Polar residues" evidence="1">
    <location>
        <begin position="134"/>
        <end position="146"/>
    </location>
</feature>
<comment type="caution">
    <text evidence="2">The sequence shown here is derived from an EMBL/GenBank/DDBJ whole genome shotgun (WGS) entry which is preliminary data.</text>
</comment>
<evidence type="ECO:0000313" key="3">
    <source>
        <dbReference type="Proteomes" id="UP000821853"/>
    </source>
</evidence>
<dbReference type="SUPFAM" id="SSF56219">
    <property type="entry name" value="DNase I-like"/>
    <property type="match status" value="1"/>
</dbReference>
<evidence type="ECO:0000256" key="1">
    <source>
        <dbReference type="SAM" id="MobiDB-lite"/>
    </source>
</evidence>
<accession>A0A9J6GC30</accession>
<dbReference type="OrthoDB" id="6514966at2759"/>
<reference evidence="2 3" key="1">
    <citation type="journal article" date="2020" name="Cell">
        <title>Large-Scale Comparative Analyses of Tick Genomes Elucidate Their Genetic Diversity and Vector Capacities.</title>
        <authorList>
            <consortium name="Tick Genome and Microbiome Consortium (TIGMIC)"/>
            <person name="Jia N."/>
            <person name="Wang J."/>
            <person name="Shi W."/>
            <person name="Du L."/>
            <person name="Sun Y."/>
            <person name="Zhan W."/>
            <person name="Jiang J.F."/>
            <person name="Wang Q."/>
            <person name="Zhang B."/>
            <person name="Ji P."/>
            <person name="Bell-Sakyi L."/>
            <person name="Cui X.M."/>
            <person name="Yuan T.T."/>
            <person name="Jiang B.G."/>
            <person name="Yang W.F."/>
            <person name="Lam T.T."/>
            <person name="Chang Q.C."/>
            <person name="Ding S.J."/>
            <person name="Wang X.J."/>
            <person name="Zhu J.G."/>
            <person name="Ruan X.D."/>
            <person name="Zhao L."/>
            <person name="Wei J.T."/>
            <person name="Ye R.Z."/>
            <person name="Que T.C."/>
            <person name="Du C.H."/>
            <person name="Zhou Y.H."/>
            <person name="Cheng J.X."/>
            <person name="Dai P.F."/>
            <person name="Guo W.B."/>
            <person name="Han X.H."/>
            <person name="Huang E.J."/>
            <person name="Li L.F."/>
            <person name="Wei W."/>
            <person name="Gao Y.C."/>
            <person name="Liu J.Z."/>
            <person name="Shao H.Z."/>
            <person name="Wang X."/>
            <person name="Wang C.C."/>
            <person name="Yang T.C."/>
            <person name="Huo Q.B."/>
            <person name="Li W."/>
            <person name="Chen H.Y."/>
            <person name="Chen S.E."/>
            <person name="Zhou L.G."/>
            <person name="Ni X.B."/>
            <person name="Tian J.H."/>
            <person name="Sheng Y."/>
            <person name="Liu T."/>
            <person name="Pan Y.S."/>
            <person name="Xia L.Y."/>
            <person name="Li J."/>
            <person name="Zhao F."/>
            <person name="Cao W.C."/>
        </authorList>
    </citation>
    <scope>NUCLEOTIDE SEQUENCE [LARGE SCALE GENOMIC DNA]</scope>
    <source>
        <strain evidence="2">HaeL-2018</strain>
    </source>
</reference>
<proteinExistence type="predicted"/>
<keyword evidence="3" id="KW-1185">Reference proteome</keyword>
<name>A0A9J6GC30_HAELO</name>
<feature type="region of interest" description="Disordered" evidence="1">
    <location>
        <begin position="130"/>
        <end position="183"/>
    </location>
</feature>
<organism evidence="2 3">
    <name type="scientific">Haemaphysalis longicornis</name>
    <name type="common">Bush tick</name>
    <dbReference type="NCBI Taxonomy" id="44386"/>
    <lineage>
        <taxon>Eukaryota</taxon>
        <taxon>Metazoa</taxon>
        <taxon>Ecdysozoa</taxon>
        <taxon>Arthropoda</taxon>
        <taxon>Chelicerata</taxon>
        <taxon>Arachnida</taxon>
        <taxon>Acari</taxon>
        <taxon>Parasitiformes</taxon>
        <taxon>Ixodida</taxon>
        <taxon>Ixodoidea</taxon>
        <taxon>Ixodidae</taxon>
        <taxon>Haemaphysalinae</taxon>
        <taxon>Haemaphysalis</taxon>
    </lineage>
</organism>
<dbReference type="InterPro" id="IPR036691">
    <property type="entry name" value="Endo/exonu/phosph_ase_sf"/>
</dbReference>
<dbReference type="VEuPathDB" id="VectorBase:HLOH_062826"/>
<dbReference type="Proteomes" id="UP000821853">
    <property type="component" value="Chromosome 4"/>
</dbReference>
<dbReference type="AlphaFoldDB" id="A0A9J6GC30"/>
<evidence type="ECO:0000313" key="2">
    <source>
        <dbReference type="EMBL" id="KAH9372946.1"/>
    </source>
</evidence>
<sequence>MHALPDLFPPNHGQFTFARRDGARTSIDVSFVSSRCHYIWSRAPDSWGSDHFPIFLTPFSNICSKKRSYKVTNWATFRARTADTPRNLTFSQVCLTVLKPVTKRYEVTQGQLTTDIKLLNHGAACRQSQRRAIRTNNPTDWNTNNRLDAACRRHSRGPDVNKAGFPYAPPSKMKRNPDEAGAS</sequence>
<gene>
    <name evidence="2" type="ORF">HPB48_009162</name>
</gene>